<dbReference type="AlphaFoldDB" id="A0A2T0LKI4"/>
<sequence length="172" mass="17457">MPTDPYYQDREQVPFAAPARHDPEPFVRHRRGLTGRRGLGAVLGLLLTPVGLGLLADGGVRVTTPSLRIAGNSTDWPGLGMVLGGALVLLAVALLGALSGLGPVLGGLVWGVFPGLYTLFAPDAVFAFVFDVLGGNAVTAGLSSLLAVGAVLAIGGALVGAGLAASLVRRRR</sequence>
<feature type="transmembrane region" description="Helical" evidence="1">
    <location>
        <begin position="76"/>
        <end position="101"/>
    </location>
</feature>
<evidence type="ECO:0000256" key="1">
    <source>
        <dbReference type="SAM" id="Phobius"/>
    </source>
</evidence>
<keyword evidence="3" id="KW-1185">Reference proteome</keyword>
<organism evidence="2 3">
    <name type="scientific">Prauserella shujinwangii</name>
    <dbReference type="NCBI Taxonomy" id="1453103"/>
    <lineage>
        <taxon>Bacteria</taxon>
        <taxon>Bacillati</taxon>
        <taxon>Actinomycetota</taxon>
        <taxon>Actinomycetes</taxon>
        <taxon>Pseudonocardiales</taxon>
        <taxon>Pseudonocardiaceae</taxon>
        <taxon>Prauserella</taxon>
    </lineage>
</organism>
<keyword evidence="1" id="KW-0472">Membrane</keyword>
<keyword evidence="1" id="KW-1133">Transmembrane helix</keyword>
<evidence type="ECO:0000313" key="2">
    <source>
        <dbReference type="EMBL" id="PRX43306.1"/>
    </source>
</evidence>
<gene>
    <name evidence="2" type="ORF">B0I33_11639</name>
</gene>
<dbReference type="EMBL" id="PVNH01000016">
    <property type="protein sequence ID" value="PRX43306.1"/>
    <property type="molecule type" value="Genomic_DNA"/>
</dbReference>
<feature type="transmembrane region" description="Helical" evidence="1">
    <location>
        <begin position="38"/>
        <end position="56"/>
    </location>
</feature>
<feature type="transmembrane region" description="Helical" evidence="1">
    <location>
        <begin position="142"/>
        <end position="168"/>
    </location>
</feature>
<keyword evidence="1" id="KW-0812">Transmembrane</keyword>
<dbReference type="RefSeq" id="WP_106182599.1">
    <property type="nucleotide sequence ID" value="NZ_PVNH01000016.1"/>
</dbReference>
<feature type="transmembrane region" description="Helical" evidence="1">
    <location>
        <begin position="108"/>
        <end position="130"/>
    </location>
</feature>
<reference evidence="2 3" key="1">
    <citation type="submission" date="2018-03" db="EMBL/GenBank/DDBJ databases">
        <title>Genomic Encyclopedia of Type Strains, Phase III (KMG-III): the genomes of soil and plant-associated and newly described type strains.</title>
        <authorList>
            <person name="Whitman W."/>
        </authorList>
    </citation>
    <scope>NUCLEOTIDE SEQUENCE [LARGE SCALE GENOMIC DNA]</scope>
    <source>
        <strain evidence="2 3">CGMCC 4.7125</strain>
    </source>
</reference>
<protein>
    <submittedName>
        <fullName evidence="2">Uncharacterized protein</fullName>
    </submittedName>
</protein>
<dbReference type="Proteomes" id="UP000238362">
    <property type="component" value="Unassembled WGS sequence"/>
</dbReference>
<comment type="caution">
    <text evidence="2">The sequence shown here is derived from an EMBL/GenBank/DDBJ whole genome shotgun (WGS) entry which is preliminary data.</text>
</comment>
<name>A0A2T0LKI4_9PSEU</name>
<accession>A0A2T0LKI4</accession>
<evidence type="ECO:0000313" key="3">
    <source>
        <dbReference type="Proteomes" id="UP000238362"/>
    </source>
</evidence>
<proteinExistence type="predicted"/>